<evidence type="ECO:0000256" key="1">
    <source>
        <dbReference type="SAM" id="MobiDB-lite"/>
    </source>
</evidence>
<sequence>MIGTYGDRRSVKDYQDFYFGSVAEYAVTLAGWMREAGIDCDLVHNSANPGSNAYHYETVRALGAGFVLGSDHYYNLNMDWNANNPTPKYALGALLSLESLRHMGFPPTVYELPAGSAADWPPIQPEDLSCCYMTNLAFGMKGLNYYVFTGGANPAGIGGDGDVYDYRAPIGPDGEIRPHYVALKAFGDFLRTNGWLAEADRVCDFRLGLDRELPRSKYYAADLEGFGSADAWAFLSKGLAITSLCASYSPGTLDLNTDAMLGRTDLPLLVASSENMAADVQRRLVRFVENGGRLLLAPVLPDKDEYFNPCTILADFLEGASCERLKVSYPDVQAGPAASIHVNGGLWAAKGMPAGASPIAGGAGQRQDGRLDKAIRGRRARALARAAVAIRQARPSADAGLRAAGAGLRAVGRALRQPERVDVAADRREAPDAVRDESVLVPGDGRAQGQAGGRLVPGDGKPRAASDGGEGDPDRRLGARR</sequence>
<feature type="compositionally biased region" description="Basic and acidic residues" evidence="1">
    <location>
        <begin position="422"/>
        <end position="438"/>
    </location>
</feature>
<dbReference type="AlphaFoldDB" id="A0A9X4KRP9"/>
<dbReference type="Gene3D" id="3.20.20.80">
    <property type="entry name" value="Glycosidases"/>
    <property type="match status" value="1"/>
</dbReference>
<feature type="domain" description="GLMA-like second" evidence="2">
    <location>
        <begin position="248"/>
        <end position="327"/>
    </location>
</feature>
<dbReference type="InterPro" id="IPR017853">
    <property type="entry name" value="GH"/>
</dbReference>
<evidence type="ECO:0000313" key="4">
    <source>
        <dbReference type="Proteomes" id="UP001153404"/>
    </source>
</evidence>
<dbReference type="Proteomes" id="UP001153404">
    <property type="component" value="Unassembled WGS sequence"/>
</dbReference>
<keyword evidence="4" id="KW-1185">Reference proteome</keyword>
<accession>A0A9X4KRP9</accession>
<evidence type="ECO:0000259" key="2">
    <source>
        <dbReference type="Pfam" id="PF22369"/>
    </source>
</evidence>
<dbReference type="EMBL" id="JAPDIA010000003">
    <property type="protein sequence ID" value="MDG0809916.1"/>
    <property type="molecule type" value="Genomic_DNA"/>
</dbReference>
<proteinExistence type="predicted"/>
<dbReference type="RefSeq" id="WP_277531463.1">
    <property type="nucleotide sequence ID" value="NZ_JAPDIA010000003.1"/>
</dbReference>
<name>A0A9X4KRP9_9BACL</name>
<organism evidence="3 4">
    <name type="scientific">Cohnella rhizosphaerae</name>
    <dbReference type="NCBI Taxonomy" id="1457232"/>
    <lineage>
        <taxon>Bacteria</taxon>
        <taxon>Bacillati</taxon>
        <taxon>Bacillota</taxon>
        <taxon>Bacilli</taxon>
        <taxon>Bacillales</taxon>
        <taxon>Paenibacillaceae</taxon>
        <taxon>Cohnella</taxon>
    </lineage>
</organism>
<dbReference type="SUPFAM" id="SSF51445">
    <property type="entry name" value="(Trans)glycosidases"/>
    <property type="match status" value="1"/>
</dbReference>
<dbReference type="Pfam" id="PF22369">
    <property type="entry name" value="GLMA_2nd"/>
    <property type="match status" value="1"/>
</dbReference>
<protein>
    <submittedName>
        <fullName evidence="3">Beta-galactosidase</fullName>
    </submittedName>
</protein>
<dbReference type="InterPro" id="IPR054746">
    <property type="entry name" value="GLMA-like_second"/>
</dbReference>
<comment type="caution">
    <text evidence="3">The sequence shown here is derived from an EMBL/GenBank/DDBJ whole genome shotgun (WGS) entry which is preliminary data.</text>
</comment>
<reference evidence="3" key="1">
    <citation type="submission" date="2022-10" db="EMBL/GenBank/DDBJ databases">
        <title>Comparative genomic analysis of Cohnella hashimotonis sp. nov., isolated from the International Space Station.</title>
        <authorList>
            <person name="Simpson A."/>
            <person name="Venkateswaran K."/>
        </authorList>
    </citation>
    <scope>NUCLEOTIDE SEQUENCE</scope>
    <source>
        <strain evidence="3">DSM 28161</strain>
    </source>
</reference>
<evidence type="ECO:0000313" key="3">
    <source>
        <dbReference type="EMBL" id="MDG0809916.1"/>
    </source>
</evidence>
<feature type="region of interest" description="Disordered" evidence="1">
    <location>
        <begin position="422"/>
        <end position="481"/>
    </location>
</feature>
<feature type="compositionally biased region" description="Basic and acidic residues" evidence="1">
    <location>
        <begin position="472"/>
        <end position="481"/>
    </location>
</feature>
<gene>
    <name evidence="3" type="ORF">OMP40_11620</name>
</gene>